<dbReference type="AlphaFoldDB" id="A0A6G3TPY1"/>
<evidence type="ECO:0000256" key="1">
    <source>
        <dbReference type="SAM" id="MobiDB-lite"/>
    </source>
</evidence>
<dbReference type="RefSeq" id="WP_109030548.1">
    <property type="nucleotide sequence ID" value="NZ_BEWD01000004.1"/>
</dbReference>
<evidence type="ECO:0008006" key="4">
    <source>
        <dbReference type="Google" id="ProtNLM"/>
    </source>
</evidence>
<name>A0A6G3TPY1_9ACTN</name>
<evidence type="ECO:0000313" key="2">
    <source>
        <dbReference type="EMBL" id="NEC38643.1"/>
    </source>
</evidence>
<dbReference type="Proteomes" id="UP000475666">
    <property type="component" value="Unassembled WGS sequence"/>
</dbReference>
<organism evidence="2 3">
    <name type="scientific">Streptomyces rubrogriseus</name>
    <dbReference type="NCBI Taxonomy" id="194673"/>
    <lineage>
        <taxon>Bacteria</taxon>
        <taxon>Bacillati</taxon>
        <taxon>Actinomycetota</taxon>
        <taxon>Actinomycetes</taxon>
        <taxon>Kitasatosporales</taxon>
        <taxon>Streptomycetaceae</taxon>
        <taxon>Streptomyces</taxon>
        <taxon>Streptomyces violaceoruber group</taxon>
    </lineage>
</organism>
<sequence>MPESTNYDAVTIKIDPPALGTEGTTLVSLAGEIGESIMRVNNIAAGLRLGWVAPSATEAQEFGDRWTRVMTEMFGQEGGQLGVLPAIAGGILGAAVGFSHLENELWWAFTNFSNEMAVPTGDGGGPSDHLGPEFPFTQDFPN</sequence>
<gene>
    <name evidence="2" type="ORF">G3I66_36555</name>
</gene>
<dbReference type="GeneID" id="96652346"/>
<proteinExistence type="predicted"/>
<dbReference type="EMBL" id="JAAGMQ010001081">
    <property type="protein sequence ID" value="NEC38643.1"/>
    <property type="molecule type" value="Genomic_DNA"/>
</dbReference>
<feature type="region of interest" description="Disordered" evidence="1">
    <location>
        <begin position="118"/>
        <end position="142"/>
    </location>
</feature>
<evidence type="ECO:0000313" key="3">
    <source>
        <dbReference type="Proteomes" id="UP000475666"/>
    </source>
</evidence>
<comment type="caution">
    <text evidence="2">The sequence shown here is derived from an EMBL/GenBank/DDBJ whole genome shotgun (WGS) entry which is preliminary data.</text>
</comment>
<protein>
    <recommendedName>
        <fullName evidence="4">WXG100 family type VII secretion target</fullName>
    </recommendedName>
</protein>
<reference evidence="2 3" key="1">
    <citation type="submission" date="2020-01" db="EMBL/GenBank/DDBJ databases">
        <title>Insect and environment-associated Actinomycetes.</title>
        <authorList>
            <person name="Currrie C."/>
            <person name="Chevrette M."/>
            <person name="Carlson C."/>
            <person name="Stubbendieck R."/>
            <person name="Wendt-Pienkowski E."/>
        </authorList>
    </citation>
    <scope>NUCLEOTIDE SEQUENCE [LARGE SCALE GENOMIC DNA]</scope>
    <source>
        <strain evidence="2 3">SID7739</strain>
    </source>
</reference>
<accession>A0A6G3TPY1</accession>